<evidence type="ECO:0000259" key="2">
    <source>
        <dbReference type="Pfam" id="PF03129"/>
    </source>
</evidence>
<feature type="region of interest" description="Disordered" evidence="1">
    <location>
        <begin position="380"/>
        <end position="416"/>
    </location>
</feature>
<dbReference type="EMBL" id="OVEO01000013">
    <property type="protein sequence ID" value="SPR00167.1"/>
    <property type="molecule type" value="Genomic_DNA"/>
</dbReference>
<feature type="region of interest" description="Disordered" evidence="1">
    <location>
        <begin position="197"/>
        <end position="364"/>
    </location>
</feature>
<dbReference type="SUPFAM" id="SSF52954">
    <property type="entry name" value="Class II aaRS ABD-related"/>
    <property type="match status" value="1"/>
</dbReference>
<feature type="region of interest" description="Disordered" evidence="1">
    <location>
        <begin position="1"/>
        <end position="53"/>
    </location>
</feature>
<feature type="domain" description="Anticodon-binding" evidence="2">
    <location>
        <begin position="56"/>
        <end position="127"/>
    </location>
</feature>
<sequence>MRGGRRGGHGRPDGGKRPANGGPSDRRDRGPGRGGAPSSPGGRDRPPSRAKNGATVQIVILGTKQRQYADQVADEVRSAGFWVETRYLEGYPLREVINQAEDEGSVYMFIVGVDNERDRDVSFKILAPSQPPIARLPLKRVIEEMVAHDRTCRRVCNAKTPVSSSWSPVPVSVQSPTISPSSCVSAAVIEATSFPAKNYRERDAPPHRSDDYRDREMPSRSSDYRDRDYPSRPSDYRDRAMPPRVSEYRDLPRSSDYGGARQASYRSHGPPPPSMQPYDDVPRRYEARAKPVSPPRGAQGYARGYDRNYERRDVEPAAYSRPPIPSPPALDRPYRARAPGFDSRRGLSPQRVSAPPRHMGAPSSSIDVAAVSDLLRTLDDIDGQPAPAPTYGRAFDPNFAPPARRYDVPPAQAYHR</sequence>
<dbReference type="Pfam" id="PF03129">
    <property type="entry name" value="HGTP_anticodon"/>
    <property type="match status" value="1"/>
</dbReference>
<keyword evidence="3" id="KW-0496">Mitochondrion</keyword>
<gene>
    <name evidence="3" type="ORF">PLBR_LOCUS7382</name>
</gene>
<feature type="compositionally biased region" description="Basic and acidic residues" evidence="1">
    <location>
        <begin position="304"/>
        <end position="315"/>
    </location>
</feature>
<dbReference type="Proteomes" id="UP000290189">
    <property type="component" value="Unassembled WGS sequence"/>
</dbReference>
<evidence type="ECO:0000256" key="1">
    <source>
        <dbReference type="SAM" id="MobiDB-lite"/>
    </source>
</evidence>
<dbReference type="InterPro" id="IPR004154">
    <property type="entry name" value="Anticodon-bd"/>
</dbReference>
<reference evidence="3 4" key="1">
    <citation type="submission" date="2018-03" db="EMBL/GenBank/DDBJ databases">
        <authorList>
            <person name="Fogelqvist J."/>
        </authorList>
    </citation>
    <scope>NUCLEOTIDE SEQUENCE [LARGE SCALE GENOMIC DNA]</scope>
</reference>
<protein>
    <recommendedName>
        <fullName evidence="2">Anticodon-binding domain-containing protein</fullName>
    </recommendedName>
</protein>
<dbReference type="AlphaFoldDB" id="A0A3P3YIZ6"/>
<geneLocation type="mitochondrion" evidence="3"/>
<accession>A0A3P3YIZ6</accession>
<feature type="compositionally biased region" description="Basic and acidic residues" evidence="1">
    <location>
        <begin position="280"/>
        <end position="289"/>
    </location>
</feature>
<organism evidence="3 4">
    <name type="scientific">Plasmodiophora brassicae</name>
    <name type="common">Clubroot disease agent</name>
    <dbReference type="NCBI Taxonomy" id="37360"/>
    <lineage>
        <taxon>Eukaryota</taxon>
        <taxon>Sar</taxon>
        <taxon>Rhizaria</taxon>
        <taxon>Endomyxa</taxon>
        <taxon>Phytomyxea</taxon>
        <taxon>Plasmodiophorida</taxon>
        <taxon>Plasmodiophoridae</taxon>
        <taxon>Plasmodiophora</taxon>
    </lineage>
</organism>
<proteinExistence type="predicted"/>
<evidence type="ECO:0000313" key="3">
    <source>
        <dbReference type="EMBL" id="SPR00167.1"/>
    </source>
</evidence>
<feature type="compositionally biased region" description="Basic and acidic residues" evidence="1">
    <location>
        <begin position="198"/>
        <end position="253"/>
    </location>
</feature>
<dbReference type="InterPro" id="IPR036621">
    <property type="entry name" value="Anticodon-bd_dom_sf"/>
</dbReference>
<evidence type="ECO:0000313" key="4">
    <source>
        <dbReference type="Proteomes" id="UP000290189"/>
    </source>
</evidence>
<dbReference type="Gene3D" id="3.40.50.800">
    <property type="entry name" value="Anticodon-binding domain"/>
    <property type="match status" value="1"/>
</dbReference>
<name>A0A3P3YIZ6_PLABS</name>